<protein>
    <submittedName>
        <fullName evidence="1">Uncharacterized protein</fullName>
    </submittedName>
</protein>
<name>A0A1B6E776_9HEMI</name>
<dbReference type="AlphaFoldDB" id="A0A1B6E776"/>
<dbReference type="EMBL" id="GEDC01003510">
    <property type="protein sequence ID" value="JAS33788.1"/>
    <property type="molecule type" value="Transcribed_RNA"/>
</dbReference>
<organism evidence="1">
    <name type="scientific">Clastoptera arizonana</name>
    <name type="common">Arizona spittle bug</name>
    <dbReference type="NCBI Taxonomy" id="38151"/>
    <lineage>
        <taxon>Eukaryota</taxon>
        <taxon>Metazoa</taxon>
        <taxon>Ecdysozoa</taxon>
        <taxon>Arthropoda</taxon>
        <taxon>Hexapoda</taxon>
        <taxon>Insecta</taxon>
        <taxon>Pterygota</taxon>
        <taxon>Neoptera</taxon>
        <taxon>Paraneoptera</taxon>
        <taxon>Hemiptera</taxon>
        <taxon>Auchenorrhyncha</taxon>
        <taxon>Cercopoidea</taxon>
        <taxon>Clastopteridae</taxon>
        <taxon>Clastoptera</taxon>
    </lineage>
</organism>
<evidence type="ECO:0000313" key="1">
    <source>
        <dbReference type="EMBL" id="JAS33788.1"/>
    </source>
</evidence>
<feature type="non-terminal residue" evidence="1">
    <location>
        <position position="1"/>
    </location>
</feature>
<gene>
    <name evidence="1" type="ORF">g.44740</name>
</gene>
<proteinExistence type="predicted"/>
<accession>A0A1B6E776</accession>
<sequence>TTAQIEKILNNFKACSHSVIKKRPDLWQTGNCFFYHDNVFGQNYLFNSFELKTEQFLCLMPLTRQTIFSPMKRQQFDNLEKAKEKTKFKLLAISKDDYENSF</sequence>
<reference evidence="1" key="1">
    <citation type="submission" date="2015-12" db="EMBL/GenBank/DDBJ databases">
        <title>De novo transcriptome assembly of four potential Pierce s Disease insect vectors from Arizona vineyards.</title>
        <authorList>
            <person name="Tassone E.E."/>
        </authorList>
    </citation>
    <scope>NUCLEOTIDE SEQUENCE</scope>
</reference>